<feature type="transmembrane region" description="Helical" evidence="2">
    <location>
        <begin position="111"/>
        <end position="127"/>
    </location>
</feature>
<feature type="transmembrane region" description="Helical" evidence="2">
    <location>
        <begin position="468"/>
        <end position="489"/>
    </location>
</feature>
<evidence type="ECO:0000256" key="1">
    <source>
        <dbReference type="RuleBase" id="RU369079"/>
    </source>
</evidence>
<feature type="transmembrane region" description="Helical" evidence="2">
    <location>
        <begin position="78"/>
        <end position="96"/>
    </location>
</feature>
<keyword evidence="2" id="KW-1133">Transmembrane helix</keyword>
<dbReference type="PANTHER" id="PTHR43849:SF2">
    <property type="entry name" value="BLL3936 PROTEIN"/>
    <property type="match status" value="1"/>
</dbReference>
<dbReference type="Pfam" id="PF06808">
    <property type="entry name" value="DctM"/>
    <property type="match status" value="1"/>
</dbReference>
<keyword evidence="5" id="KW-1185">Reference proteome</keyword>
<comment type="subcellular location">
    <subcellularLocation>
        <location evidence="1">Cell inner membrane</location>
        <topology evidence="1">Multi-pass membrane protein</topology>
    </subcellularLocation>
</comment>
<dbReference type="InterPro" id="IPR011853">
    <property type="entry name" value="TRAP_DctM-Dct_fused"/>
</dbReference>
<gene>
    <name evidence="4" type="ORF">JL811_18630</name>
</gene>
<keyword evidence="1" id="KW-0997">Cell inner membrane</keyword>
<dbReference type="PANTHER" id="PTHR43849">
    <property type="entry name" value="BLL3936 PROTEIN"/>
    <property type="match status" value="1"/>
</dbReference>
<feature type="transmembrane region" description="Helical" evidence="2">
    <location>
        <begin position="556"/>
        <end position="576"/>
    </location>
</feature>
<proteinExistence type="predicted"/>
<accession>A0A8K0VBP9</accession>
<feature type="transmembrane region" description="Helical" evidence="2">
    <location>
        <begin position="437"/>
        <end position="461"/>
    </location>
</feature>
<evidence type="ECO:0000259" key="3">
    <source>
        <dbReference type="Pfam" id="PF06808"/>
    </source>
</evidence>
<keyword evidence="2" id="KW-0472">Membrane</keyword>
<protein>
    <submittedName>
        <fullName evidence="4">TRAP transporter fused permease subunit</fullName>
    </submittedName>
</protein>
<feature type="transmembrane region" description="Helical" evidence="2">
    <location>
        <begin position="299"/>
        <end position="321"/>
    </location>
</feature>
<dbReference type="AlphaFoldDB" id="A0A8K0VBP9"/>
<keyword evidence="1" id="KW-0813">Transport</keyword>
<feature type="transmembrane region" description="Helical" evidence="2">
    <location>
        <begin position="20"/>
        <end position="40"/>
    </location>
</feature>
<reference evidence="4" key="1">
    <citation type="submission" date="2021-01" db="EMBL/GenBank/DDBJ databases">
        <title>Tabrizicola alba sp. nov. a motile alkaliphilic bacterium isolated from a soda lake.</title>
        <authorList>
            <person name="Szuroczki S."/>
            <person name="Abbaszade G."/>
            <person name="Schumann P."/>
            <person name="Toth E."/>
        </authorList>
    </citation>
    <scope>NUCLEOTIDE SEQUENCE</scope>
    <source>
        <strain evidence="4">DMG-N-6</strain>
    </source>
</reference>
<name>A0A8K0VBP9_9RHOB</name>
<organism evidence="4 5">
    <name type="scientific">Szabonella alba</name>
    <dbReference type="NCBI Taxonomy" id="2804194"/>
    <lineage>
        <taxon>Bacteria</taxon>
        <taxon>Pseudomonadati</taxon>
        <taxon>Pseudomonadota</taxon>
        <taxon>Alphaproteobacteria</taxon>
        <taxon>Rhodobacterales</taxon>
        <taxon>Paracoccaceae</taxon>
        <taxon>Szabonella</taxon>
    </lineage>
</organism>
<keyword evidence="2" id="KW-0812">Transmembrane</keyword>
<evidence type="ECO:0000313" key="5">
    <source>
        <dbReference type="Proteomes" id="UP000648908"/>
    </source>
</evidence>
<feature type="transmembrane region" description="Helical" evidence="2">
    <location>
        <begin position="411"/>
        <end position="431"/>
    </location>
</feature>
<dbReference type="NCBIfam" id="TIGR02123">
    <property type="entry name" value="TRAP_fused"/>
    <property type="match status" value="1"/>
</dbReference>
<sequence length="642" mass="68494">MHFLRAALTSGTRRSIDNWVRLVIQTLGFATALWSIYQALWATIDVVSLTIVFLSLTLALTFLTYTPTRRSDPGKLPLHDIILAVMALVAGGYFLLKVDEMAMRIPMFDPLSPWDLAFSTMLLLMLFDCVRRTIGLAMCVIAGLLFLYNLYGAYMPGLIRHNGISYVHYVEMGFFTTEGIFGTPLRVAATYGFLFVIFGTLLHRCGGGDFFYNLAASVGNRPGGPAKIAVVSSGLFGSASGNPVADVVTTGSITIPVMVRNGYSREEAAAIEATASTGGSIMPPVMGAAAFIMAEFTGIAYGSIALATLIPVMVYYLSLYLQVHLQAVRDGIRGDPTQSGGILAVLRRDWLFLLPLVVLVGVLSMGYSPSMVAFVSSLTIIVVATIRSATRMSLRVIFEELAESTQRVLPVAMACAAAGLVMGGITMTGLANKFASIIALTSGGNLWLALVTAALMTIVLGMGLPTSASYILASVLIAGILVRMGLSVLQAHMFLFYFAAMSAITPPVAIASFAASALAGSDPMKTSFAAMRRAIVIFIAPFAFATHAPLLLQGTVLEIASTAAFAVLAVFAMSGANERYMMGNLTRIERVLLVVAALLLFLSPLWLQLVGVVLMAAGLARNLMAWNVRRRDGETATSETAR</sequence>
<dbReference type="EMBL" id="JAESVN010000015">
    <property type="protein sequence ID" value="MBL4919239.1"/>
    <property type="molecule type" value="Genomic_DNA"/>
</dbReference>
<feature type="transmembrane region" description="Helical" evidence="2">
    <location>
        <begin position="179"/>
        <end position="202"/>
    </location>
</feature>
<feature type="transmembrane region" description="Helical" evidence="2">
    <location>
        <begin position="350"/>
        <end position="367"/>
    </location>
</feature>
<dbReference type="Proteomes" id="UP000648908">
    <property type="component" value="Unassembled WGS sequence"/>
</dbReference>
<keyword evidence="1" id="KW-1003">Cell membrane</keyword>
<feature type="transmembrane region" description="Helical" evidence="2">
    <location>
        <begin position="530"/>
        <end position="550"/>
    </location>
</feature>
<feature type="transmembrane region" description="Helical" evidence="2">
    <location>
        <begin position="495"/>
        <end position="518"/>
    </location>
</feature>
<evidence type="ECO:0000313" key="4">
    <source>
        <dbReference type="EMBL" id="MBL4919239.1"/>
    </source>
</evidence>
<feature type="transmembrane region" description="Helical" evidence="2">
    <location>
        <begin position="46"/>
        <end position="66"/>
    </location>
</feature>
<evidence type="ECO:0000256" key="2">
    <source>
        <dbReference type="SAM" id="Phobius"/>
    </source>
</evidence>
<dbReference type="GO" id="GO:0005886">
    <property type="term" value="C:plasma membrane"/>
    <property type="evidence" value="ECO:0007669"/>
    <property type="project" value="UniProtKB-SubCell"/>
</dbReference>
<dbReference type="InterPro" id="IPR010656">
    <property type="entry name" value="DctM"/>
</dbReference>
<dbReference type="GO" id="GO:0022857">
    <property type="term" value="F:transmembrane transporter activity"/>
    <property type="evidence" value="ECO:0007669"/>
    <property type="project" value="UniProtKB-UniRule"/>
</dbReference>
<feature type="domain" description="TRAP C4-dicarboxylate transport system permease DctM subunit" evidence="3">
    <location>
        <begin position="123"/>
        <end position="558"/>
    </location>
</feature>
<dbReference type="RefSeq" id="WP_202690221.1">
    <property type="nucleotide sequence ID" value="NZ_JAESVN010000015.1"/>
</dbReference>
<feature type="transmembrane region" description="Helical" evidence="2">
    <location>
        <begin position="591"/>
        <end position="620"/>
    </location>
</feature>
<comment type="function">
    <text evidence="1">Part of the tripartite ATP-independent periplasmic (TRAP) transport system.</text>
</comment>
<comment type="caution">
    <text evidence="4">The sequence shown here is derived from an EMBL/GenBank/DDBJ whole genome shotgun (WGS) entry which is preliminary data.</text>
</comment>
<feature type="transmembrane region" description="Helical" evidence="2">
    <location>
        <begin position="134"/>
        <end position="159"/>
    </location>
</feature>
<feature type="transmembrane region" description="Helical" evidence="2">
    <location>
        <begin position="373"/>
        <end position="390"/>
    </location>
</feature>